<keyword evidence="3" id="KW-0708">Seed storage protein</keyword>
<dbReference type="SUPFAM" id="SSF51182">
    <property type="entry name" value="RmlC-like cupins"/>
    <property type="match status" value="1"/>
</dbReference>
<feature type="domain" description="Cupin type-1" evidence="7">
    <location>
        <begin position="38"/>
        <end position="234"/>
    </location>
</feature>
<dbReference type="PANTHER" id="PTHR31189:SF54">
    <property type="entry name" value="11S GLOBULIN SEED STORAGE PROTEIN 2-LIKE"/>
    <property type="match status" value="1"/>
</dbReference>
<dbReference type="CDD" id="cd02242">
    <property type="entry name" value="cupin_11S_legumin_N"/>
    <property type="match status" value="1"/>
</dbReference>
<protein>
    <submittedName>
        <fullName evidence="8">13S globulin</fullName>
    </submittedName>
</protein>
<dbReference type="PRINTS" id="PR00439">
    <property type="entry name" value="11SGLOBULIN"/>
</dbReference>
<evidence type="ECO:0000256" key="2">
    <source>
        <dbReference type="ARBA" id="ARBA00022761"/>
    </source>
</evidence>
<gene>
    <name evidence="8" type="primary">GlbRC</name>
</gene>
<comment type="similarity">
    <text evidence="1">Belongs to the 11S seed storage protein (globulins) family.</text>
</comment>
<accession>W6JNG6</accession>
<dbReference type="InterPro" id="IPR006044">
    <property type="entry name" value="11S_seedstore_pln"/>
</dbReference>
<dbReference type="Gene3D" id="2.60.120.10">
    <property type="entry name" value="Jelly Rolls"/>
    <property type="match status" value="2"/>
</dbReference>
<reference evidence="8" key="1">
    <citation type="journal article" date="2014" name="Food Chem.">
        <title>Diversification of 13S globulins, allergenic seed storage proteins, of common buckwheat.</title>
        <authorList>
            <person name="Sano M."/>
            <person name="Nakagawa M."/>
            <person name="Oishi A."/>
            <person name="Yasui Y."/>
            <person name="Katsube-Tanaka T."/>
        </authorList>
    </citation>
    <scope>NUCLEOTIDE SEQUENCE</scope>
</reference>
<keyword evidence="6" id="KW-0732">Signal</keyword>
<evidence type="ECO:0000256" key="6">
    <source>
        <dbReference type="SAM" id="SignalP"/>
    </source>
</evidence>
<dbReference type="AlphaFoldDB" id="W6JNG6"/>
<proteinExistence type="inferred from homology"/>
<dbReference type="CDD" id="cd02243">
    <property type="entry name" value="cupin_11S_legumin_C"/>
    <property type="match status" value="1"/>
</dbReference>
<feature type="region of interest" description="Disordered" evidence="5">
    <location>
        <begin position="111"/>
        <end position="138"/>
    </location>
</feature>
<evidence type="ECO:0000259" key="7">
    <source>
        <dbReference type="SMART" id="SM00835"/>
    </source>
</evidence>
<dbReference type="InterPro" id="IPR011051">
    <property type="entry name" value="RmlC_Cupin_sf"/>
</dbReference>
<dbReference type="PANTHER" id="PTHR31189">
    <property type="entry name" value="OS03G0336100 PROTEIN-RELATED"/>
    <property type="match status" value="1"/>
</dbReference>
<evidence type="ECO:0000256" key="1">
    <source>
        <dbReference type="ARBA" id="ARBA00007178"/>
    </source>
</evidence>
<dbReference type="InterPro" id="IPR050253">
    <property type="entry name" value="Seed_Storage-Functional"/>
</dbReference>
<dbReference type="GO" id="GO:0045735">
    <property type="term" value="F:nutrient reservoir activity"/>
    <property type="evidence" value="ECO:0007669"/>
    <property type="project" value="UniProtKB-KW"/>
</dbReference>
<evidence type="ECO:0000256" key="3">
    <source>
        <dbReference type="ARBA" id="ARBA00023129"/>
    </source>
</evidence>
<feature type="chain" id="PRO_5004878871" evidence="6">
    <location>
        <begin position="17"/>
        <end position="453"/>
    </location>
</feature>
<feature type="domain" description="Cupin type-1" evidence="7">
    <location>
        <begin position="284"/>
        <end position="433"/>
    </location>
</feature>
<dbReference type="InterPro" id="IPR014710">
    <property type="entry name" value="RmlC-like_jellyroll"/>
</dbReference>
<dbReference type="EMBL" id="AB828121">
    <property type="protein sequence ID" value="BAO50872.1"/>
    <property type="molecule type" value="Genomic_DNA"/>
</dbReference>
<dbReference type="InterPro" id="IPR006045">
    <property type="entry name" value="Cupin_1"/>
</dbReference>
<dbReference type="Pfam" id="PF00190">
    <property type="entry name" value="Cupin_1"/>
    <property type="match status" value="2"/>
</dbReference>
<evidence type="ECO:0000313" key="8">
    <source>
        <dbReference type="EMBL" id="BAO50872.1"/>
    </source>
</evidence>
<name>W6JNG6_FAGES</name>
<evidence type="ECO:0000256" key="4">
    <source>
        <dbReference type="ARBA" id="ARBA00023157"/>
    </source>
</evidence>
<evidence type="ECO:0000256" key="5">
    <source>
        <dbReference type="SAM" id="MobiDB-lite"/>
    </source>
</evidence>
<keyword evidence="4" id="KW-1015">Disulfide bond</keyword>
<sequence length="453" mass="50344">MLLGVLLCIMVSLAASETRTRGSSTMRARQCRLDQLTSSQPNQKIRSEGGTIEVWDEEEDQFQCAGVAAMRVTVQPDSLSLPSYYSSPRLVYVEQGEGVFGLSLPGCPETYQSRGMEMRGDEEEEEGFESGRRMTDAHQPTRRVRKGDVVALPQGTVHWCFNDGQEDLVVVAVHNLNTDANQLDQSLKTFFLAGGVQGGSKEGKSQKLNFNNILSAFETKLLAEALGTEEETVRKMQESDERGPIVKARKNMRQMVTPPRFGREQDEDETNGLEESFCNMRFRHNLGPRTEADIASRQAGRIHSVDQNKLPILEFIDMSAEKGHLLPNAMLAPAWPLSGHRVFYVLRGEAQMQIVDDNGQTVLDDRVSEGSMVVIPQFYISTCRAGRDGLEYVSFETTANPMSSPLNGHASVFKGMPIPVLSNSYQISPRAAYELKQTRSHEHGLFSPFGGRS</sequence>
<keyword evidence="2" id="KW-0758">Storage protein</keyword>
<organism evidence="8">
    <name type="scientific">Fagopyrum esculentum</name>
    <name type="common">Common buckwheat</name>
    <name type="synonym">Polygonum fagopyrum</name>
    <dbReference type="NCBI Taxonomy" id="3617"/>
    <lineage>
        <taxon>Eukaryota</taxon>
        <taxon>Viridiplantae</taxon>
        <taxon>Streptophyta</taxon>
        <taxon>Embryophyta</taxon>
        <taxon>Tracheophyta</taxon>
        <taxon>Spermatophyta</taxon>
        <taxon>Magnoliopsida</taxon>
        <taxon>eudicotyledons</taxon>
        <taxon>Gunneridae</taxon>
        <taxon>Pentapetalae</taxon>
        <taxon>Caryophyllales</taxon>
        <taxon>Polygonaceae</taxon>
        <taxon>Polygonoideae</taxon>
        <taxon>Fagopyreae</taxon>
        <taxon>Fagopyrum</taxon>
    </lineage>
</organism>
<feature type="signal peptide" evidence="6">
    <location>
        <begin position="1"/>
        <end position="16"/>
    </location>
</feature>
<dbReference type="SMART" id="SM00835">
    <property type="entry name" value="Cupin_1"/>
    <property type="match status" value="2"/>
</dbReference>